<protein>
    <submittedName>
        <fullName evidence="2">Endonuclease/exonuclease/phosphatase family metal-dependent hydrolase</fullName>
    </submittedName>
</protein>
<keyword evidence="3" id="KW-1185">Reference proteome</keyword>
<reference evidence="2 3" key="1">
    <citation type="submission" date="2024-06" db="EMBL/GenBank/DDBJ databases">
        <title>Genomic Encyclopedia of Type Strains, Phase IV (KMG-IV): sequencing the most valuable type-strain genomes for metagenomic binning, comparative biology and taxonomic classification.</title>
        <authorList>
            <person name="Goeker M."/>
        </authorList>
    </citation>
    <scope>NUCLEOTIDE SEQUENCE [LARGE SCALE GENOMIC DNA]</scope>
    <source>
        <strain evidence="2 3">DSM 19730</strain>
    </source>
</reference>
<dbReference type="EMBL" id="JBEPMN010000017">
    <property type="protein sequence ID" value="MET3663007.1"/>
    <property type="molecule type" value="Genomic_DNA"/>
</dbReference>
<dbReference type="Proteomes" id="UP001549143">
    <property type="component" value="Unassembled WGS sequence"/>
</dbReference>
<dbReference type="GO" id="GO:0004519">
    <property type="term" value="F:endonuclease activity"/>
    <property type="evidence" value="ECO:0007669"/>
    <property type="project" value="UniProtKB-KW"/>
</dbReference>
<sequence length="293" mass="32040">MKLVTYNVQFGVGRDGKVDLERIAASVAGADIIALQEVTRNYPTNDGIDMVAGLTALLPDHHHVYGAAMDIDFGALIPNPAPSGPDSPKPALRFQFGNMLLSRWPVVSCRNLFLPRSRTYDKANLQRAALEGLIVTPLGPLRIYSIHLDHVSAEERIMQIRHLKERVFAYPMEGGAITGAGEYGFPEPPCPEDFILMGDFNMRPDEPEYAEMTGAPDTLFGRRIVAHHPVDASRLAGPPPEGSVSWTDLSGAGKHSRLDYCFVSPGLAGRVRDCWIDNDAEGSDHQPVWTVVG</sequence>
<evidence type="ECO:0000313" key="3">
    <source>
        <dbReference type="Proteomes" id="UP001549143"/>
    </source>
</evidence>
<dbReference type="Pfam" id="PF03372">
    <property type="entry name" value="Exo_endo_phos"/>
    <property type="match status" value="1"/>
</dbReference>
<dbReference type="InterPro" id="IPR036691">
    <property type="entry name" value="Endo/exonu/phosph_ase_sf"/>
</dbReference>
<comment type="caution">
    <text evidence="2">The sequence shown here is derived from an EMBL/GenBank/DDBJ whole genome shotgun (WGS) entry which is preliminary data.</text>
</comment>
<dbReference type="InterPro" id="IPR005135">
    <property type="entry name" value="Endo/exonuclease/phosphatase"/>
</dbReference>
<proteinExistence type="predicted"/>
<keyword evidence="2" id="KW-0255">Endonuclease</keyword>
<keyword evidence="2" id="KW-0540">Nuclease</keyword>
<dbReference type="Gene3D" id="3.60.10.10">
    <property type="entry name" value="Endonuclease/exonuclease/phosphatase"/>
    <property type="match status" value="1"/>
</dbReference>
<dbReference type="SUPFAM" id="SSF56219">
    <property type="entry name" value="DNase I-like"/>
    <property type="match status" value="1"/>
</dbReference>
<keyword evidence="2" id="KW-0378">Hydrolase</keyword>
<dbReference type="InterPro" id="IPR051916">
    <property type="entry name" value="GPI-anchor_lipid_remodeler"/>
</dbReference>
<name>A0ABV2KPK8_9HYPH</name>
<accession>A0ABV2KPK8</accession>
<dbReference type="RefSeq" id="WP_354152839.1">
    <property type="nucleotide sequence ID" value="NZ_JBEPMN010000017.1"/>
</dbReference>
<evidence type="ECO:0000313" key="2">
    <source>
        <dbReference type="EMBL" id="MET3663007.1"/>
    </source>
</evidence>
<dbReference type="GO" id="GO:0016787">
    <property type="term" value="F:hydrolase activity"/>
    <property type="evidence" value="ECO:0007669"/>
    <property type="project" value="UniProtKB-KW"/>
</dbReference>
<evidence type="ECO:0000259" key="1">
    <source>
        <dbReference type="Pfam" id="PF03372"/>
    </source>
</evidence>
<organism evidence="2 3">
    <name type="scientific">Aquamicrobium ahrensii</name>
    <dbReference type="NCBI Taxonomy" id="469551"/>
    <lineage>
        <taxon>Bacteria</taxon>
        <taxon>Pseudomonadati</taxon>
        <taxon>Pseudomonadota</taxon>
        <taxon>Alphaproteobacteria</taxon>
        <taxon>Hyphomicrobiales</taxon>
        <taxon>Phyllobacteriaceae</taxon>
        <taxon>Aquamicrobium</taxon>
    </lineage>
</organism>
<dbReference type="PANTHER" id="PTHR14859:SF15">
    <property type="entry name" value="ENDONUCLEASE_EXONUCLEASE_PHOSPHATASE DOMAIN-CONTAINING PROTEIN"/>
    <property type="match status" value="1"/>
</dbReference>
<gene>
    <name evidence="2" type="ORF">ABID44_003360</name>
</gene>
<dbReference type="PANTHER" id="PTHR14859">
    <property type="entry name" value="CALCOFLUOR WHITE HYPERSENSITIVE PROTEIN PRECURSOR"/>
    <property type="match status" value="1"/>
</dbReference>
<feature type="domain" description="Endonuclease/exonuclease/phosphatase" evidence="1">
    <location>
        <begin position="4"/>
        <end position="285"/>
    </location>
</feature>